<keyword evidence="2 5" id="KW-0690">Ribosome biogenesis</keyword>
<keyword evidence="3 5" id="KW-0540">Nuclease</keyword>
<organism evidence="7 8">
    <name type="scientific">Syntrophomonas zehnderi OL-4</name>
    <dbReference type="NCBI Taxonomy" id="690567"/>
    <lineage>
        <taxon>Bacteria</taxon>
        <taxon>Bacillati</taxon>
        <taxon>Bacillota</taxon>
        <taxon>Clostridia</taxon>
        <taxon>Eubacteriales</taxon>
        <taxon>Syntrophomonadaceae</taxon>
        <taxon>Syntrophomonas</taxon>
    </lineage>
</organism>
<dbReference type="Gene3D" id="3.30.420.140">
    <property type="entry name" value="YqgF/RNase H-like domain"/>
    <property type="match status" value="1"/>
</dbReference>
<proteinExistence type="inferred from homology"/>
<evidence type="ECO:0000256" key="5">
    <source>
        <dbReference type="HAMAP-Rule" id="MF_00651"/>
    </source>
</evidence>
<evidence type="ECO:0000256" key="1">
    <source>
        <dbReference type="ARBA" id="ARBA00022490"/>
    </source>
</evidence>
<dbReference type="RefSeq" id="WP_046495810.1">
    <property type="nucleotide sequence ID" value="NZ_CGIH01000009.1"/>
</dbReference>
<dbReference type="EC" id="3.1.-.-" evidence="5"/>
<dbReference type="Proteomes" id="UP000045545">
    <property type="component" value="Unassembled WGS sequence"/>
</dbReference>
<dbReference type="InterPro" id="IPR037027">
    <property type="entry name" value="YqgF/RNaseH-like_dom_sf"/>
</dbReference>
<keyword evidence="1 5" id="KW-0963">Cytoplasm</keyword>
<dbReference type="GO" id="GO:0000967">
    <property type="term" value="P:rRNA 5'-end processing"/>
    <property type="evidence" value="ECO:0007669"/>
    <property type="project" value="UniProtKB-UniRule"/>
</dbReference>
<name>A0A0E4C7X8_9FIRM</name>
<protein>
    <recommendedName>
        <fullName evidence="5">Putative pre-16S rRNA nuclease</fullName>
        <ecNumber evidence="5">3.1.-.-</ecNumber>
    </recommendedName>
</protein>
<gene>
    <name evidence="7" type="ORF">692</name>
</gene>
<dbReference type="GO" id="GO:0005829">
    <property type="term" value="C:cytosol"/>
    <property type="evidence" value="ECO:0007669"/>
    <property type="project" value="TreeGrafter"/>
</dbReference>
<evidence type="ECO:0000256" key="3">
    <source>
        <dbReference type="ARBA" id="ARBA00022722"/>
    </source>
</evidence>
<dbReference type="InterPro" id="IPR006641">
    <property type="entry name" value="YqgF/RNaseH-like_dom"/>
</dbReference>
<dbReference type="AlphaFoldDB" id="A0A0E4C7X8"/>
<dbReference type="InterPro" id="IPR012337">
    <property type="entry name" value="RNaseH-like_sf"/>
</dbReference>
<dbReference type="SUPFAM" id="SSF53098">
    <property type="entry name" value="Ribonuclease H-like"/>
    <property type="match status" value="1"/>
</dbReference>
<dbReference type="CDD" id="cd16964">
    <property type="entry name" value="YqgF"/>
    <property type="match status" value="1"/>
</dbReference>
<evidence type="ECO:0000256" key="2">
    <source>
        <dbReference type="ARBA" id="ARBA00022517"/>
    </source>
</evidence>
<dbReference type="GO" id="GO:0004518">
    <property type="term" value="F:nuclease activity"/>
    <property type="evidence" value="ECO:0007669"/>
    <property type="project" value="UniProtKB-KW"/>
</dbReference>
<dbReference type="PANTHER" id="PTHR33317">
    <property type="entry name" value="POLYNUCLEOTIDYL TRANSFERASE, RIBONUCLEASE H-LIKE SUPERFAMILY PROTEIN"/>
    <property type="match status" value="1"/>
</dbReference>
<evidence type="ECO:0000259" key="6">
    <source>
        <dbReference type="SMART" id="SM00732"/>
    </source>
</evidence>
<evidence type="ECO:0000313" key="8">
    <source>
        <dbReference type="Proteomes" id="UP000045545"/>
    </source>
</evidence>
<dbReference type="EMBL" id="CGIH01000009">
    <property type="protein sequence ID" value="CFX16779.1"/>
    <property type="molecule type" value="Genomic_DNA"/>
</dbReference>
<dbReference type="PANTHER" id="PTHR33317:SF4">
    <property type="entry name" value="POLYNUCLEOTIDYL TRANSFERASE, RIBONUCLEASE H-LIKE SUPERFAMILY PROTEIN"/>
    <property type="match status" value="1"/>
</dbReference>
<accession>A0A0E4C7X8</accession>
<comment type="subcellular location">
    <subcellularLocation>
        <location evidence="5">Cytoplasm</location>
    </subcellularLocation>
</comment>
<comment type="similarity">
    <text evidence="5">Belongs to the YqgF HJR family.</text>
</comment>
<dbReference type="GO" id="GO:0016788">
    <property type="term" value="F:hydrolase activity, acting on ester bonds"/>
    <property type="evidence" value="ECO:0007669"/>
    <property type="project" value="UniProtKB-UniRule"/>
</dbReference>
<dbReference type="SMART" id="SM00732">
    <property type="entry name" value="YqgFc"/>
    <property type="match status" value="1"/>
</dbReference>
<feature type="domain" description="YqgF/RNase H-like" evidence="6">
    <location>
        <begin position="1"/>
        <end position="101"/>
    </location>
</feature>
<keyword evidence="4 5" id="KW-0378">Hydrolase</keyword>
<comment type="function">
    <text evidence="5">Could be a nuclease involved in processing of the 5'-end of pre-16S rRNA.</text>
</comment>
<dbReference type="STRING" id="690567.692"/>
<evidence type="ECO:0000313" key="7">
    <source>
        <dbReference type="EMBL" id="CFX16779.1"/>
    </source>
</evidence>
<sequence length="149" mass="16796">MRIMGLDVGDKRIGIAISDPLGWTAQGHSVLKRGKLNSDLELIADLCREFAIQQIVVGYPLNMNGTRGPKAQEVQEFGQTLGEYLQLPVDYWDERLSTVSAERVLISADVSRQKRKEVIDKMAAVHILQGYLDRLANQKFDKEVAERIE</sequence>
<keyword evidence="8" id="KW-1185">Reference proteome</keyword>
<dbReference type="OrthoDB" id="9796140at2"/>
<dbReference type="Pfam" id="PF03652">
    <property type="entry name" value="RuvX"/>
    <property type="match status" value="1"/>
</dbReference>
<reference evidence="7 8" key="1">
    <citation type="submission" date="2015-03" db="EMBL/GenBank/DDBJ databases">
        <authorList>
            <person name="Murphy D."/>
        </authorList>
    </citation>
    <scope>NUCLEOTIDE SEQUENCE [LARGE SCALE GENOMIC DNA]</scope>
    <source>
        <strain evidence="7 8">OL-4</strain>
    </source>
</reference>
<dbReference type="NCBIfam" id="TIGR00250">
    <property type="entry name" value="RNAse_H_YqgF"/>
    <property type="match status" value="1"/>
</dbReference>
<evidence type="ECO:0000256" key="4">
    <source>
        <dbReference type="ARBA" id="ARBA00022801"/>
    </source>
</evidence>
<dbReference type="InterPro" id="IPR005227">
    <property type="entry name" value="YqgF"/>
</dbReference>
<dbReference type="HAMAP" id="MF_00651">
    <property type="entry name" value="Nuclease_YqgF"/>
    <property type="match status" value="1"/>
</dbReference>